<dbReference type="PROSITE" id="PS00098">
    <property type="entry name" value="THIOLASE_1"/>
    <property type="match status" value="1"/>
</dbReference>
<feature type="domain" description="Thiolase N-terminal" evidence="6">
    <location>
        <begin position="201"/>
        <end position="309"/>
    </location>
</feature>
<dbReference type="EMBL" id="CAACVI010000012">
    <property type="protein sequence ID" value="VEN73666.1"/>
    <property type="molecule type" value="Genomic_DNA"/>
</dbReference>
<accession>A0A484HH54</accession>
<evidence type="ECO:0000256" key="3">
    <source>
        <dbReference type="ARBA" id="ARBA00023315"/>
    </source>
</evidence>
<dbReference type="InterPro" id="IPR002155">
    <property type="entry name" value="Thiolase"/>
</dbReference>
<evidence type="ECO:0000256" key="1">
    <source>
        <dbReference type="ARBA" id="ARBA00010982"/>
    </source>
</evidence>
<comment type="similarity">
    <text evidence="1 5">Belongs to the thiolase-like superfamily. Thiolase family.</text>
</comment>
<dbReference type="PANTHER" id="PTHR18919">
    <property type="entry name" value="ACETYL-COA C-ACYLTRANSFERASE"/>
    <property type="match status" value="1"/>
</dbReference>
<dbReference type="Pfam" id="PF02803">
    <property type="entry name" value="Thiolase_C"/>
    <property type="match status" value="1"/>
</dbReference>
<proteinExistence type="inferred from homology"/>
<dbReference type="SUPFAM" id="SSF53901">
    <property type="entry name" value="Thiolase-like"/>
    <property type="match status" value="2"/>
</dbReference>
<dbReference type="PIRSF" id="PIRSF000429">
    <property type="entry name" value="Ac-CoA_Ac_transf"/>
    <property type="match status" value="1"/>
</dbReference>
<dbReference type="PANTHER" id="PTHR18919:SF107">
    <property type="entry name" value="ACETYL-COA ACETYLTRANSFERASE, CYTOSOLIC"/>
    <property type="match status" value="1"/>
</dbReference>
<feature type="active site" description="Acyl-thioester intermediate" evidence="4">
    <location>
        <position position="112"/>
    </location>
</feature>
<evidence type="ECO:0000256" key="5">
    <source>
        <dbReference type="RuleBase" id="RU003557"/>
    </source>
</evidence>
<feature type="active site" description="Proton acceptor" evidence="4">
    <location>
        <position position="395"/>
    </location>
</feature>
<feature type="active site" description="Proton acceptor" evidence="4">
    <location>
        <position position="425"/>
    </location>
</feature>
<dbReference type="InterPro" id="IPR020617">
    <property type="entry name" value="Thiolase_C"/>
</dbReference>
<evidence type="ECO:0000259" key="7">
    <source>
        <dbReference type="Pfam" id="PF02803"/>
    </source>
</evidence>
<evidence type="ECO:0000256" key="4">
    <source>
        <dbReference type="PIRSR" id="PIRSR000429-1"/>
    </source>
</evidence>
<dbReference type="InterPro" id="IPR016039">
    <property type="entry name" value="Thiolase-like"/>
</dbReference>
<dbReference type="EC" id="2.3.1.9" evidence="8"/>
<organism evidence="8">
    <name type="scientific">uncultured Desulfobacteraceae bacterium</name>
    <dbReference type="NCBI Taxonomy" id="218296"/>
    <lineage>
        <taxon>Bacteria</taxon>
        <taxon>Pseudomonadati</taxon>
        <taxon>Thermodesulfobacteriota</taxon>
        <taxon>Desulfobacteria</taxon>
        <taxon>Desulfobacterales</taxon>
        <taxon>Desulfobacteraceae</taxon>
        <taxon>environmental samples</taxon>
    </lineage>
</organism>
<protein>
    <submittedName>
        <fullName evidence="8">Acetyl-CoA acetyltransferase</fullName>
        <ecNumber evidence="8">2.3.1.9</ecNumber>
    </submittedName>
</protein>
<evidence type="ECO:0000256" key="2">
    <source>
        <dbReference type="ARBA" id="ARBA00022679"/>
    </source>
</evidence>
<sequence>MGRVCFFGWIGKKPKFSKEKKESFMKDVVIVSACRTAIGAFGKTLRDSNGPYLASVVMKEAVKRAGVDPEIIGDIRFGCCLEHADSLNTTRVGSLMAGFPDSITAATINRVCISGMEAVISGMAMIQAEMADVILAGGVEHMSGAAYTVPSARWGCRLQDQVFVDSMIRALHCGSYLIPHPETGPVNADEAPLSFFKGKPYIMGHTAEFVAQYLDISRQEMDEVALRSQNEAERATNDGSFAEEIVPVELVKRKKKIIFDKDEHFRPGLTMDQLSSLPPAFVPKIGKVTAGNSSGLNDGAAAIMIMSEEKAKELGLSPLARIKAVGRGACHPAIMGLSPTPAVNDLMERSGLAIKDFEMVEVNEAFAAQYIGCERQLGLDREITNVNGSGIGLGHPVGATGARIMITLIHAMKKRGKTLGLATLCGGGGISMACALEMM</sequence>
<reference evidence="8" key="1">
    <citation type="submission" date="2019-01" db="EMBL/GenBank/DDBJ databases">
        <authorList>
            <consortium name="Genoscope - CEA"/>
            <person name="William W."/>
        </authorList>
    </citation>
    <scope>NUCLEOTIDE SEQUENCE</scope>
    <source>
        <strain evidence="8">CR-1</strain>
    </source>
</reference>
<gene>
    <name evidence="8" type="primary">thlA</name>
    <name evidence="8" type="ORF">EPICR_20133</name>
</gene>
<dbReference type="NCBIfam" id="TIGR01930">
    <property type="entry name" value="AcCoA-C-Actrans"/>
    <property type="match status" value="1"/>
</dbReference>
<feature type="domain" description="Thiolase C-terminal" evidence="7">
    <location>
        <begin position="317"/>
        <end position="437"/>
    </location>
</feature>
<keyword evidence="3 5" id="KW-0012">Acyltransferase</keyword>
<dbReference type="AlphaFoldDB" id="A0A484HH54"/>
<evidence type="ECO:0000259" key="6">
    <source>
        <dbReference type="Pfam" id="PF00108"/>
    </source>
</evidence>
<keyword evidence="2 5" id="KW-0808">Transferase</keyword>
<dbReference type="InterPro" id="IPR020616">
    <property type="entry name" value="Thiolase_N"/>
</dbReference>
<dbReference type="InterPro" id="IPR020615">
    <property type="entry name" value="Thiolase_acyl_enz_int_AS"/>
</dbReference>
<dbReference type="Pfam" id="PF00108">
    <property type="entry name" value="Thiolase_N"/>
    <property type="match status" value="2"/>
</dbReference>
<evidence type="ECO:0000313" key="8">
    <source>
        <dbReference type="EMBL" id="VEN73666.1"/>
    </source>
</evidence>
<dbReference type="Gene3D" id="3.40.47.10">
    <property type="match status" value="2"/>
</dbReference>
<dbReference type="GO" id="GO:0003985">
    <property type="term" value="F:acetyl-CoA C-acetyltransferase activity"/>
    <property type="evidence" value="ECO:0007669"/>
    <property type="project" value="UniProtKB-EC"/>
</dbReference>
<dbReference type="CDD" id="cd00751">
    <property type="entry name" value="thiolase"/>
    <property type="match status" value="1"/>
</dbReference>
<name>A0A484HH54_9BACT</name>
<feature type="domain" description="Thiolase N-terminal" evidence="6">
    <location>
        <begin position="28"/>
        <end position="173"/>
    </location>
</feature>